<evidence type="ECO:0000256" key="2">
    <source>
        <dbReference type="SAM" id="Phobius"/>
    </source>
</evidence>
<keyword evidence="2" id="KW-0812">Transmembrane</keyword>
<evidence type="ECO:0000313" key="4">
    <source>
        <dbReference type="Proteomes" id="UP000324748"/>
    </source>
</evidence>
<dbReference type="AlphaFoldDB" id="A0A5B0QWB6"/>
<keyword evidence="2" id="KW-0472">Membrane</keyword>
<keyword evidence="4" id="KW-1185">Reference proteome</keyword>
<protein>
    <submittedName>
        <fullName evidence="3">Uncharacterized protein</fullName>
    </submittedName>
</protein>
<organism evidence="3 4">
    <name type="scientific">Puccinia graminis f. sp. tritici</name>
    <dbReference type="NCBI Taxonomy" id="56615"/>
    <lineage>
        <taxon>Eukaryota</taxon>
        <taxon>Fungi</taxon>
        <taxon>Dikarya</taxon>
        <taxon>Basidiomycota</taxon>
        <taxon>Pucciniomycotina</taxon>
        <taxon>Pucciniomycetes</taxon>
        <taxon>Pucciniales</taxon>
        <taxon>Pucciniaceae</taxon>
        <taxon>Puccinia</taxon>
    </lineage>
</organism>
<evidence type="ECO:0000256" key="1">
    <source>
        <dbReference type="SAM" id="MobiDB-lite"/>
    </source>
</evidence>
<dbReference type="EMBL" id="VSWC01000002">
    <property type="protein sequence ID" value="KAA1117602.1"/>
    <property type="molecule type" value="Genomic_DNA"/>
</dbReference>
<reference evidence="3 4" key="1">
    <citation type="submission" date="2019-05" db="EMBL/GenBank/DDBJ databases">
        <title>Emergence of the Ug99 lineage of the wheat stem rust pathogen through somatic hybridization.</title>
        <authorList>
            <person name="Li F."/>
            <person name="Upadhyaya N.M."/>
            <person name="Sperschneider J."/>
            <person name="Matny O."/>
            <person name="Nguyen-Phuc H."/>
            <person name="Mago R."/>
            <person name="Raley C."/>
            <person name="Miller M.E."/>
            <person name="Silverstein K.A.T."/>
            <person name="Henningsen E."/>
            <person name="Hirsch C.D."/>
            <person name="Visser B."/>
            <person name="Pretorius Z.A."/>
            <person name="Steffenson B.J."/>
            <person name="Schwessinger B."/>
            <person name="Dodds P.N."/>
            <person name="Figueroa M."/>
        </authorList>
    </citation>
    <scope>NUCLEOTIDE SEQUENCE [LARGE SCALE GENOMIC DNA]</scope>
    <source>
        <strain evidence="3">21-0</strain>
    </source>
</reference>
<proteinExistence type="predicted"/>
<name>A0A5B0QWB6_PUCGR</name>
<keyword evidence="2" id="KW-1133">Transmembrane helix</keyword>
<accession>A0A5B0QWB6</accession>
<evidence type="ECO:0000313" key="3">
    <source>
        <dbReference type="EMBL" id="KAA1117602.1"/>
    </source>
</evidence>
<sequence length="93" mass="10294">MSEARQGKPTPICDTRKTLGSGSLGSAGPTSRTPLGWAFQTLQINRNFHKELKFLFMAFAILLSTSFTPMPEIIWGSRMKPSYSIQASGRFPL</sequence>
<feature type="region of interest" description="Disordered" evidence="1">
    <location>
        <begin position="1"/>
        <end position="32"/>
    </location>
</feature>
<comment type="caution">
    <text evidence="3">The sequence shown here is derived from an EMBL/GenBank/DDBJ whole genome shotgun (WGS) entry which is preliminary data.</text>
</comment>
<feature type="transmembrane region" description="Helical" evidence="2">
    <location>
        <begin position="54"/>
        <end position="74"/>
    </location>
</feature>
<gene>
    <name evidence="3" type="ORF">PGT21_016168</name>
</gene>
<dbReference type="Proteomes" id="UP000324748">
    <property type="component" value="Unassembled WGS sequence"/>
</dbReference>